<keyword evidence="4 6" id="KW-1133">Transmembrane helix</keyword>
<dbReference type="PANTHER" id="PTHR42718:SF9">
    <property type="entry name" value="MAJOR FACILITATOR SUPERFAMILY MULTIDRUG TRANSPORTER MFSC"/>
    <property type="match status" value="1"/>
</dbReference>
<dbReference type="InterPro" id="IPR011701">
    <property type="entry name" value="MFS"/>
</dbReference>
<dbReference type="KEGG" id="sna:Snas_0015"/>
<dbReference type="GO" id="GO:0005886">
    <property type="term" value="C:plasma membrane"/>
    <property type="evidence" value="ECO:0007669"/>
    <property type="project" value="UniProtKB-SubCell"/>
</dbReference>
<keyword evidence="5 6" id="KW-0472">Membrane</keyword>
<feature type="transmembrane region" description="Helical" evidence="6">
    <location>
        <begin position="83"/>
        <end position="107"/>
    </location>
</feature>
<keyword evidence="2" id="KW-0813">Transport</keyword>
<dbReference type="STRING" id="446470.Snas_0015"/>
<keyword evidence="9" id="KW-1185">Reference proteome</keyword>
<dbReference type="EMBL" id="CP001778">
    <property type="protein sequence ID" value="ADD39738.1"/>
    <property type="molecule type" value="Genomic_DNA"/>
</dbReference>
<dbReference type="GO" id="GO:0022857">
    <property type="term" value="F:transmembrane transporter activity"/>
    <property type="evidence" value="ECO:0007669"/>
    <property type="project" value="InterPro"/>
</dbReference>
<evidence type="ECO:0000256" key="5">
    <source>
        <dbReference type="ARBA" id="ARBA00023136"/>
    </source>
</evidence>
<gene>
    <name evidence="8" type="ordered locus">Snas_0015</name>
</gene>
<evidence type="ECO:0000313" key="8">
    <source>
        <dbReference type="EMBL" id="ADD39738.1"/>
    </source>
</evidence>
<sequence length="457" mass="46816">MTHTPETSTGEKTRWAPIVALAMAMVVITSDMTIAAVTLPSLGEDMDVGAAATAWVLLGYSLPMAAIAIPAGRWADRADLRAVFVLSMTGVAVASVAAALAPTFWVLVVARLLQGFTGALTMSVYMPIVAAAVKTEQRGRAIGYIITIMTLGGLIGAPLGGLVAGGLGWRAVFLLKLPIVAVAIVLALKSVPSNGKRLPLPDAALWRDTLVVGGAVGSLLLAFDRIERQPLAATGLIALAVVLAVLWLRFRSSRPMVAVLGRRVLGLPMLGLFLMSFMIGLISFLLPYYFTDELNTGPEAMGVAMLFFSGAMAPISPLAGGLADRFGALRIASAGAVVSILGLGSMLTLGPDSSMVDVIWRLVLLGVGAALFNGPINAALMAATPADMLGTAGGMFATTRTLASTIGPAVTAFVWSTAGGGMPGFTTATAVLTALSVLGLGFVLAGRSRQPALATAA</sequence>
<dbReference type="PROSITE" id="PS50850">
    <property type="entry name" value="MFS"/>
    <property type="match status" value="1"/>
</dbReference>
<feature type="transmembrane region" description="Helical" evidence="6">
    <location>
        <begin position="204"/>
        <end position="223"/>
    </location>
</feature>
<reference evidence="8 9" key="1">
    <citation type="journal article" date="2009" name="Stand. Genomic Sci.">
        <title>Complete genome sequence of Stackebrandtia nassauensis type strain (LLR-40K-21).</title>
        <authorList>
            <person name="Munk C."/>
            <person name="Lapidus A."/>
            <person name="Copeland A."/>
            <person name="Jando M."/>
            <person name="Mayilraj S."/>
            <person name="Glavina Del Rio T."/>
            <person name="Nolan M."/>
            <person name="Chen F."/>
            <person name="Lucas S."/>
            <person name="Tice H."/>
            <person name="Cheng J.F."/>
            <person name="Han C."/>
            <person name="Detter J.C."/>
            <person name="Bruce D."/>
            <person name="Goodwin L."/>
            <person name="Chain P."/>
            <person name="Pitluck S."/>
            <person name="Goker M."/>
            <person name="Ovchinikova G."/>
            <person name="Pati A."/>
            <person name="Ivanova N."/>
            <person name="Mavromatis K."/>
            <person name="Chen A."/>
            <person name="Palaniappan K."/>
            <person name="Land M."/>
            <person name="Hauser L."/>
            <person name="Chang Y.J."/>
            <person name="Jeffries C.D."/>
            <person name="Bristow J."/>
            <person name="Eisen J.A."/>
            <person name="Markowitz V."/>
            <person name="Hugenholtz P."/>
            <person name="Kyrpides N.C."/>
            <person name="Klenk H.P."/>
        </authorList>
    </citation>
    <scope>NUCLEOTIDE SEQUENCE [LARGE SCALE GENOMIC DNA]</scope>
    <source>
        <strain evidence="9">DSM 44728 / CIP 108903 / NRRL B-16338 / NBRC 102104 / LLR-40K-21</strain>
    </source>
</reference>
<dbReference type="Pfam" id="PF07690">
    <property type="entry name" value="MFS_1"/>
    <property type="match status" value="1"/>
</dbReference>
<feature type="transmembrane region" description="Helical" evidence="6">
    <location>
        <begin position="173"/>
        <end position="192"/>
    </location>
</feature>
<evidence type="ECO:0000313" key="9">
    <source>
        <dbReference type="Proteomes" id="UP000000844"/>
    </source>
</evidence>
<keyword evidence="3 6" id="KW-0812">Transmembrane</keyword>
<dbReference type="Gene3D" id="1.20.1720.10">
    <property type="entry name" value="Multidrug resistance protein D"/>
    <property type="match status" value="1"/>
</dbReference>
<dbReference type="CDD" id="cd17321">
    <property type="entry name" value="MFS_MMR_MDR_like"/>
    <property type="match status" value="1"/>
</dbReference>
<feature type="transmembrane region" description="Helical" evidence="6">
    <location>
        <begin position="401"/>
        <end position="418"/>
    </location>
</feature>
<feature type="transmembrane region" description="Helical" evidence="6">
    <location>
        <begin position="302"/>
        <end position="320"/>
    </location>
</feature>
<proteinExistence type="predicted"/>
<feature type="transmembrane region" description="Helical" evidence="6">
    <location>
        <begin position="48"/>
        <end position="71"/>
    </location>
</feature>
<dbReference type="PANTHER" id="PTHR42718">
    <property type="entry name" value="MAJOR FACILITATOR SUPERFAMILY MULTIDRUG TRANSPORTER MFSC"/>
    <property type="match status" value="1"/>
</dbReference>
<dbReference type="Gene3D" id="1.20.1250.20">
    <property type="entry name" value="MFS general substrate transporter like domains"/>
    <property type="match status" value="1"/>
</dbReference>
<feature type="transmembrane region" description="Helical" evidence="6">
    <location>
        <begin position="145"/>
        <end position="167"/>
    </location>
</feature>
<accession>D3PTY0</accession>
<dbReference type="AlphaFoldDB" id="D3PTY0"/>
<dbReference type="eggNOG" id="COG2814">
    <property type="taxonomic scope" value="Bacteria"/>
</dbReference>
<dbReference type="RefSeq" id="WP_013015309.1">
    <property type="nucleotide sequence ID" value="NC_013947.1"/>
</dbReference>
<feature type="transmembrane region" description="Helical" evidence="6">
    <location>
        <begin position="229"/>
        <end position="248"/>
    </location>
</feature>
<evidence type="ECO:0000259" key="7">
    <source>
        <dbReference type="PROSITE" id="PS50850"/>
    </source>
</evidence>
<feature type="transmembrane region" description="Helical" evidence="6">
    <location>
        <begin position="359"/>
        <end position="380"/>
    </location>
</feature>
<dbReference type="OrthoDB" id="102502at2"/>
<dbReference type="InterPro" id="IPR036259">
    <property type="entry name" value="MFS_trans_sf"/>
</dbReference>
<evidence type="ECO:0000256" key="3">
    <source>
        <dbReference type="ARBA" id="ARBA00022692"/>
    </source>
</evidence>
<dbReference type="HOGENOM" id="CLU_000960_28_3_11"/>
<feature type="domain" description="Major facilitator superfamily (MFS) profile" evidence="7">
    <location>
        <begin position="17"/>
        <end position="451"/>
    </location>
</feature>
<evidence type="ECO:0000256" key="4">
    <source>
        <dbReference type="ARBA" id="ARBA00022989"/>
    </source>
</evidence>
<dbReference type="SUPFAM" id="SSF103473">
    <property type="entry name" value="MFS general substrate transporter"/>
    <property type="match status" value="1"/>
</dbReference>
<evidence type="ECO:0000256" key="1">
    <source>
        <dbReference type="ARBA" id="ARBA00004651"/>
    </source>
</evidence>
<protein>
    <submittedName>
        <fullName evidence="8">Major facilitator superfamily MFS_1</fullName>
    </submittedName>
</protein>
<comment type="subcellular location">
    <subcellularLocation>
        <location evidence="1">Cell membrane</location>
        <topology evidence="1">Multi-pass membrane protein</topology>
    </subcellularLocation>
</comment>
<name>D3PTY0_STANL</name>
<evidence type="ECO:0000256" key="2">
    <source>
        <dbReference type="ARBA" id="ARBA00022448"/>
    </source>
</evidence>
<feature type="transmembrane region" description="Helical" evidence="6">
    <location>
        <begin position="18"/>
        <end position="42"/>
    </location>
</feature>
<feature type="transmembrane region" description="Helical" evidence="6">
    <location>
        <begin position="424"/>
        <end position="445"/>
    </location>
</feature>
<evidence type="ECO:0000256" key="6">
    <source>
        <dbReference type="SAM" id="Phobius"/>
    </source>
</evidence>
<organism evidence="8 9">
    <name type="scientific">Stackebrandtia nassauensis (strain DSM 44728 / CIP 108903 / NRRL B-16338 / NBRC 102104 / LLR-40K-21)</name>
    <dbReference type="NCBI Taxonomy" id="446470"/>
    <lineage>
        <taxon>Bacteria</taxon>
        <taxon>Bacillati</taxon>
        <taxon>Actinomycetota</taxon>
        <taxon>Actinomycetes</taxon>
        <taxon>Glycomycetales</taxon>
        <taxon>Glycomycetaceae</taxon>
        <taxon>Stackebrandtia</taxon>
    </lineage>
</organism>
<dbReference type="Proteomes" id="UP000000844">
    <property type="component" value="Chromosome"/>
</dbReference>
<feature type="transmembrane region" description="Helical" evidence="6">
    <location>
        <begin position="327"/>
        <end position="347"/>
    </location>
</feature>
<feature type="transmembrane region" description="Helical" evidence="6">
    <location>
        <begin position="113"/>
        <end position="133"/>
    </location>
</feature>
<feature type="transmembrane region" description="Helical" evidence="6">
    <location>
        <begin position="269"/>
        <end position="290"/>
    </location>
</feature>
<dbReference type="InterPro" id="IPR020846">
    <property type="entry name" value="MFS_dom"/>
</dbReference>